<feature type="non-terminal residue" evidence="1">
    <location>
        <position position="1"/>
    </location>
</feature>
<organism evidence="1 2">
    <name type="scientific">Rotaria socialis</name>
    <dbReference type="NCBI Taxonomy" id="392032"/>
    <lineage>
        <taxon>Eukaryota</taxon>
        <taxon>Metazoa</taxon>
        <taxon>Spiralia</taxon>
        <taxon>Gnathifera</taxon>
        <taxon>Rotifera</taxon>
        <taxon>Eurotatoria</taxon>
        <taxon>Bdelloidea</taxon>
        <taxon>Philodinida</taxon>
        <taxon>Philodinidae</taxon>
        <taxon>Rotaria</taxon>
    </lineage>
</organism>
<dbReference type="EMBL" id="CAJOBR010064984">
    <property type="protein sequence ID" value="CAF5081063.1"/>
    <property type="molecule type" value="Genomic_DNA"/>
</dbReference>
<comment type="caution">
    <text evidence="1">The sequence shown here is derived from an EMBL/GenBank/DDBJ whole genome shotgun (WGS) entry which is preliminary data.</text>
</comment>
<accession>A0A822DRF4</accession>
<evidence type="ECO:0000313" key="1">
    <source>
        <dbReference type="EMBL" id="CAF5081063.1"/>
    </source>
</evidence>
<gene>
    <name evidence="1" type="ORF">QYT958_LOCUS43896</name>
</gene>
<protein>
    <submittedName>
        <fullName evidence="1">Uncharacterized protein</fullName>
    </submittedName>
</protein>
<dbReference type="Proteomes" id="UP000663848">
    <property type="component" value="Unassembled WGS sequence"/>
</dbReference>
<reference evidence="1" key="1">
    <citation type="submission" date="2021-02" db="EMBL/GenBank/DDBJ databases">
        <authorList>
            <person name="Nowell W R."/>
        </authorList>
    </citation>
    <scope>NUCLEOTIDE SEQUENCE</scope>
</reference>
<dbReference type="AlphaFoldDB" id="A0A822DRF4"/>
<name>A0A822DRF4_9BILA</name>
<proteinExistence type="predicted"/>
<evidence type="ECO:0000313" key="2">
    <source>
        <dbReference type="Proteomes" id="UP000663848"/>
    </source>
</evidence>
<sequence length="70" mass="8044">EYDDDDSNALLELLGNLDDRTTDLANASRKSTENTYIEENIRAVESVGRFTNMTSEYHINVFSKMRSHDN</sequence>